<name>A0A699HH99_TANCI</name>
<feature type="domain" description="Reverse transcriptase/retrotransposon-derived protein RNase H-like" evidence="1">
    <location>
        <begin position="289"/>
        <end position="340"/>
    </location>
</feature>
<evidence type="ECO:0000259" key="1">
    <source>
        <dbReference type="Pfam" id="PF17919"/>
    </source>
</evidence>
<keyword evidence="3" id="KW-0808">Transferase</keyword>
<gene>
    <name evidence="3" type="ORF">Tci_365881</name>
</gene>
<reference evidence="3" key="1">
    <citation type="journal article" date="2019" name="Sci. Rep.">
        <title>Draft genome of Tanacetum cinerariifolium, the natural source of mosquito coil.</title>
        <authorList>
            <person name="Yamashiro T."/>
            <person name="Shiraishi A."/>
            <person name="Satake H."/>
            <person name="Nakayama K."/>
        </authorList>
    </citation>
    <scope>NUCLEOTIDE SEQUENCE</scope>
</reference>
<organism evidence="3">
    <name type="scientific">Tanacetum cinerariifolium</name>
    <name type="common">Dalmatian daisy</name>
    <name type="synonym">Chrysanthemum cinerariifolium</name>
    <dbReference type="NCBI Taxonomy" id="118510"/>
    <lineage>
        <taxon>Eukaryota</taxon>
        <taxon>Viridiplantae</taxon>
        <taxon>Streptophyta</taxon>
        <taxon>Embryophyta</taxon>
        <taxon>Tracheophyta</taxon>
        <taxon>Spermatophyta</taxon>
        <taxon>Magnoliopsida</taxon>
        <taxon>eudicotyledons</taxon>
        <taxon>Gunneridae</taxon>
        <taxon>Pentapetalae</taxon>
        <taxon>asterids</taxon>
        <taxon>campanulids</taxon>
        <taxon>Asterales</taxon>
        <taxon>Asteraceae</taxon>
        <taxon>Asteroideae</taxon>
        <taxon>Anthemideae</taxon>
        <taxon>Anthemidinae</taxon>
        <taxon>Tanacetum</taxon>
    </lineage>
</organism>
<dbReference type="AlphaFoldDB" id="A0A699HH99"/>
<sequence>MCASLGWGWIRRENGAGRCTEWVNQKNLVKRGNRGERSKDKNERDDNKRNIGVEMLLLQPQTLLGEKTWVRVVPRNVNPINARNPTGRACYEYGSTDHVKAACPRGGSLGPEHHDGIEPIDLGFSYEIKIASGQLVEINKVIKGYKIEIEGHVFDINLIPFESGSFDMIIGMDWLFNQKAEIICHEKVVRIPLLDGKVLIVIGERADEKVRHLVSVMAKEQKRDELVVVRDFLEVFPDDLSGLPPSREIEFRIELVPGAIPTLVRLKPLRTRKPLELRLKKVRLFIRGEEHENAFQTLKGKFCDARVLALSDGPEDFVVYYDASGLGLGCVLMQRGKRVKPKRVRGMNMTIQSSIKDKILAAQKEACDESARLQKGIAMDFVTKLPRTGSGHDTIWVIMDRLTKSAYFLPMRENYKMDRDVVPRLCGLRLEKADMEELMDEHMDELMDEHDMGEDFDPYGTNKVLCAIGMVYPSKQVHGKSVLQGHAKVHVDNVVADYKDYLLPVPTEEFSKIGEIVLSFI</sequence>
<keyword evidence="3" id="KW-0695">RNA-directed DNA polymerase</keyword>
<dbReference type="Pfam" id="PF26133">
    <property type="entry name" value="DUF8039"/>
    <property type="match status" value="1"/>
</dbReference>
<dbReference type="CDD" id="cd00303">
    <property type="entry name" value="retropepsin_like"/>
    <property type="match status" value="1"/>
</dbReference>
<protein>
    <submittedName>
        <fullName evidence="3">Putative reverse transcriptase domain-containing protein</fullName>
    </submittedName>
</protein>
<comment type="caution">
    <text evidence="3">The sequence shown here is derived from an EMBL/GenBank/DDBJ whole genome shotgun (WGS) entry which is preliminary data.</text>
</comment>
<evidence type="ECO:0000313" key="3">
    <source>
        <dbReference type="EMBL" id="GEX93906.1"/>
    </source>
</evidence>
<dbReference type="Pfam" id="PF17919">
    <property type="entry name" value="RT_RNaseH_2"/>
    <property type="match status" value="1"/>
</dbReference>
<dbReference type="EMBL" id="BKCJ010140369">
    <property type="protein sequence ID" value="GEX93906.1"/>
    <property type="molecule type" value="Genomic_DNA"/>
</dbReference>
<dbReference type="SUPFAM" id="SSF56672">
    <property type="entry name" value="DNA/RNA polymerases"/>
    <property type="match status" value="1"/>
</dbReference>
<feature type="domain" description="DUF8039" evidence="2">
    <location>
        <begin position="458"/>
        <end position="521"/>
    </location>
</feature>
<dbReference type="Gene3D" id="2.40.70.10">
    <property type="entry name" value="Acid Proteases"/>
    <property type="match status" value="1"/>
</dbReference>
<dbReference type="InterPro" id="IPR032567">
    <property type="entry name" value="RTL1-rel"/>
</dbReference>
<proteinExistence type="predicted"/>
<keyword evidence="3" id="KW-0548">Nucleotidyltransferase</keyword>
<dbReference type="PANTHER" id="PTHR15503:SF45">
    <property type="entry name" value="RNA-DIRECTED DNA POLYMERASE HOMOLOG"/>
    <property type="match status" value="1"/>
</dbReference>
<dbReference type="Pfam" id="PF08284">
    <property type="entry name" value="RVP_2"/>
    <property type="match status" value="1"/>
</dbReference>
<dbReference type="InterPro" id="IPR058352">
    <property type="entry name" value="DUF8039"/>
</dbReference>
<dbReference type="InterPro" id="IPR043502">
    <property type="entry name" value="DNA/RNA_pol_sf"/>
</dbReference>
<evidence type="ECO:0000259" key="2">
    <source>
        <dbReference type="Pfam" id="PF26133"/>
    </source>
</evidence>
<dbReference type="PANTHER" id="PTHR15503">
    <property type="entry name" value="LDOC1 RELATED"/>
    <property type="match status" value="1"/>
</dbReference>
<accession>A0A699HH99</accession>
<dbReference type="InterPro" id="IPR041577">
    <property type="entry name" value="RT_RNaseH_2"/>
</dbReference>
<dbReference type="GO" id="GO:0003964">
    <property type="term" value="F:RNA-directed DNA polymerase activity"/>
    <property type="evidence" value="ECO:0007669"/>
    <property type="project" value="UniProtKB-KW"/>
</dbReference>
<dbReference type="InterPro" id="IPR021109">
    <property type="entry name" value="Peptidase_aspartic_dom_sf"/>
</dbReference>